<evidence type="ECO:0000256" key="1">
    <source>
        <dbReference type="ARBA" id="ARBA00022741"/>
    </source>
</evidence>
<feature type="region of interest" description="Disordered" evidence="4">
    <location>
        <begin position="147"/>
        <end position="170"/>
    </location>
</feature>
<dbReference type="PANTHER" id="PTHR44329:SF298">
    <property type="entry name" value="MIXED LINEAGE KINASE DOMAIN-LIKE PROTEIN"/>
    <property type="match status" value="1"/>
</dbReference>
<feature type="domain" description="Protein kinase" evidence="5">
    <location>
        <begin position="364"/>
        <end position="646"/>
    </location>
</feature>
<accession>A0A081AQ01</accession>
<feature type="binding site" evidence="3">
    <location>
        <position position="401"/>
    </location>
    <ligand>
        <name>ATP</name>
        <dbReference type="ChEBI" id="CHEBI:30616"/>
    </ligand>
</feature>
<dbReference type="GO" id="GO:0005524">
    <property type="term" value="F:ATP binding"/>
    <property type="evidence" value="ECO:0007669"/>
    <property type="project" value="UniProtKB-UniRule"/>
</dbReference>
<dbReference type="PROSITE" id="PS00107">
    <property type="entry name" value="PROTEIN_KINASE_ATP"/>
    <property type="match status" value="1"/>
</dbReference>
<feature type="region of interest" description="Disordered" evidence="4">
    <location>
        <begin position="34"/>
        <end position="53"/>
    </location>
</feature>
<dbReference type="Gene3D" id="1.10.510.10">
    <property type="entry name" value="Transferase(Phosphotransferase) domain 1"/>
    <property type="match status" value="1"/>
</dbReference>
<feature type="region of interest" description="Disordered" evidence="4">
    <location>
        <begin position="195"/>
        <end position="216"/>
    </location>
</feature>
<evidence type="ECO:0000256" key="4">
    <source>
        <dbReference type="SAM" id="MobiDB-lite"/>
    </source>
</evidence>
<evidence type="ECO:0000256" key="3">
    <source>
        <dbReference type="PROSITE-ProRule" id="PRU10141"/>
    </source>
</evidence>
<dbReference type="Proteomes" id="UP000028582">
    <property type="component" value="Unassembled WGS sequence"/>
</dbReference>
<feature type="compositionally biased region" description="Polar residues" evidence="4">
    <location>
        <begin position="196"/>
        <end position="211"/>
    </location>
</feature>
<proteinExistence type="predicted"/>
<dbReference type="InterPro" id="IPR000719">
    <property type="entry name" value="Prot_kinase_dom"/>
</dbReference>
<gene>
    <name evidence="6" type="ORF">F444_04639</name>
</gene>
<name>A0A081AQ01_PHYNI</name>
<evidence type="ECO:0000313" key="7">
    <source>
        <dbReference type="Proteomes" id="UP000028582"/>
    </source>
</evidence>
<dbReference type="PANTHER" id="PTHR44329">
    <property type="entry name" value="SERINE/THREONINE-PROTEIN KINASE TNNI3K-RELATED"/>
    <property type="match status" value="1"/>
</dbReference>
<dbReference type="InterPro" id="IPR008271">
    <property type="entry name" value="Ser/Thr_kinase_AS"/>
</dbReference>
<keyword evidence="6" id="KW-0808">Transferase</keyword>
<dbReference type="GO" id="GO:0004674">
    <property type="term" value="F:protein serine/threonine kinase activity"/>
    <property type="evidence" value="ECO:0007669"/>
    <property type="project" value="TreeGrafter"/>
</dbReference>
<feature type="compositionally biased region" description="Gly residues" evidence="4">
    <location>
        <begin position="34"/>
        <end position="43"/>
    </location>
</feature>
<sequence length="656" mass="71893">MSLHYTKSGALDMRYSSSRAAVASGYSGGGGGYSSYSGGGGSRSSGSTSSDLHYTKSGALDMRYNSSHAALASGFSGSSSSYSKPRSSSRSSASELHYTKSGALDMRYASSHAAVAQAAADPSSRPSDSNLHYTKSGALDMRYKSSQAVAQQLNKSSVPPPAPSSSDLHYTKSGALDMRYKSSREVVQRMEKMGLNSANNGTKTKSKNTAKPQRRLEGVPRDLPVTKSGMPDLRTSKAKQWVQSQAQHWHPADALPEWVPCLKDGSPDMTKAVSRHFIGGSPALLQQDKRDDYYENKLRNDRLFEQLLQQQRQQPVELVSEPEPVRATAQLRDAFASIDEDAGDSFMPTSNVTQLDFTNDLKIDEDAELLGQGGFGCVYQGIWNEKKVAIKKLHAAKLAKKERKMFVRETLILGMLGDHPNIVQLYGYTLNPVSLVMEYVSKGSLSYLLHYCEDAEVEAKMTDGRIKLNILLGVSYGMAQLHECNVTHGDLKPQNVLITEDFHAKIADFGLATFRAKAATSTSSHMLSTPSDDGDEAPDFEGIAGGTAAYMAPELLSSSMIANEKTDVYSFGVLMNEVLHEEEPYQQNLRQFVGKGPFAAVLFAKEGNRPQIRDKKVTPELKWIIERCWSQNPRDRPTFDKISKLLSICTVPHACK</sequence>
<feature type="region of interest" description="Disordered" evidence="4">
    <location>
        <begin position="75"/>
        <end position="95"/>
    </location>
</feature>
<dbReference type="InterPro" id="IPR011009">
    <property type="entry name" value="Kinase-like_dom_sf"/>
</dbReference>
<evidence type="ECO:0000256" key="2">
    <source>
        <dbReference type="ARBA" id="ARBA00022840"/>
    </source>
</evidence>
<feature type="compositionally biased region" description="Low complexity" evidence="4">
    <location>
        <begin position="75"/>
        <end position="94"/>
    </location>
</feature>
<dbReference type="Pfam" id="PF00069">
    <property type="entry name" value="Pkinase"/>
    <property type="match status" value="1"/>
</dbReference>
<dbReference type="SUPFAM" id="SSF56112">
    <property type="entry name" value="Protein kinase-like (PK-like)"/>
    <property type="match status" value="1"/>
</dbReference>
<dbReference type="EMBL" id="ANJA01000930">
    <property type="protein sequence ID" value="ETO80962.1"/>
    <property type="molecule type" value="Genomic_DNA"/>
</dbReference>
<keyword evidence="1 3" id="KW-0547">Nucleotide-binding</keyword>
<keyword evidence="6" id="KW-0418">Kinase</keyword>
<dbReference type="InterPro" id="IPR051681">
    <property type="entry name" value="Ser/Thr_Kinases-Pseudokinases"/>
</dbReference>
<dbReference type="SMART" id="SM00220">
    <property type="entry name" value="S_TKc"/>
    <property type="match status" value="1"/>
</dbReference>
<dbReference type="PROSITE" id="PS50011">
    <property type="entry name" value="PROTEIN_KINASE_DOM"/>
    <property type="match status" value="1"/>
</dbReference>
<reference evidence="6 7" key="1">
    <citation type="submission" date="2013-11" db="EMBL/GenBank/DDBJ databases">
        <title>The Genome Sequence of Phytophthora parasitica P1976.</title>
        <authorList>
            <consortium name="The Broad Institute Genomics Platform"/>
            <person name="Russ C."/>
            <person name="Tyler B."/>
            <person name="Panabieres F."/>
            <person name="Shan W."/>
            <person name="Tripathy S."/>
            <person name="Grunwald N."/>
            <person name="Machado M."/>
            <person name="Johnson C.S."/>
            <person name="Walker B."/>
            <person name="Young S."/>
            <person name="Zeng Q."/>
            <person name="Gargeya S."/>
            <person name="Fitzgerald M."/>
            <person name="Haas B."/>
            <person name="Abouelleil A."/>
            <person name="Allen A.W."/>
            <person name="Alvarado L."/>
            <person name="Arachchi H.M."/>
            <person name="Berlin A.M."/>
            <person name="Chapman S.B."/>
            <person name="Gainer-Dewar J."/>
            <person name="Goldberg J."/>
            <person name="Griggs A."/>
            <person name="Gujja S."/>
            <person name="Hansen M."/>
            <person name="Howarth C."/>
            <person name="Imamovic A."/>
            <person name="Ireland A."/>
            <person name="Larimer J."/>
            <person name="McCowan C."/>
            <person name="Murphy C."/>
            <person name="Pearson M."/>
            <person name="Poon T.W."/>
            <person name="Priest M."/>
            <person name="Roberts A."/>
            <person name="Saif S."/>
            <person name="Shea T."/>
            <person name="Sisk P."/>
            <person name="Sykes S."/>
            <person name="Wortman J."/>
            <person name="Nusbaum C."/>
            <person name="Birren B."/>
        </authorList>
    </citation>
    <scope>NUCLEOTIDE SEQUENCE [LARGE SCALE GENOMIC DNA]</scope>
    <source>
        <strain evidence="6 7">P1976</strain>
    </source>
</reference>
<evidence type="ECO:0000313" key="6">
    <source>
        <dbReference type="EMBL" id="ETO80962.1"/>
    </source>
</evidence>
<dbReference type="OrthoDB" id="104692at2759"/>
<keyword evidence="2 3" id="KW-0067">ATP-binding</keyword>
<dbReference type="PROSITE" id="PS00108">
    <property type="entry name" value="PROTEIN_KINASE_ST"/>
    <property type="match status" value="1"/>
</dbReference>
<dbReference type="AlphaFoldDB" id="A0A081AQ01"/>
<dbReference type="InterPro" id="IPR017441">
    <property type="entry name" value="Protein_kinase_ATP_BS"/>
</dbReference>
<protein>
    <submittedName>
        <fullName evidence="6">TKL protein kinase</fullName>
    </submittedName>
</protein>
<organism evidence="6 7">
    <name type="scientific">Phytophthora nicotianae P1976</name>
    <dbReference type="NCBI Taxonomy" id="1317066"/>
    <lineage>
        <taxon>Eukaryota</taxon>
        <taxon>Sar</taxon>
        <taxon>Stramenopiles</taxon>
        <taxon>Oomycota</taxon>
        <taxon>Peronosporomycetes</taxon>
        <taxon>Peronosporales</taxon>
        <taxon>Peronosporaceae</taxon>
        <taxon>Phytophthora</taxon>
    </lineage>
</organism>
<evidence type="ECO:0000259" key="5">
    <source>
        <dbReference type="PROSITE" id="PS50011"/>
    </source>
</evidence>
<comment type="caution">
    <text evidence="6">The sequence shown here is derived from an EMBL/GenBank/DDBJ whole genome shotgun (WGS) entry which is preliminary data.</text>
</comment>